<comment type="caution">
    <text evidence="2">The sequence shown here is derived from an EMBL/GenBank/DDBJ whole genome shotgun (WGS) entry which is preliminary data.</text>
</comment>
<organism evidence="2 3">
    <name type="scientific">Steinernema carpocapsae</name>
    <name type="common">Entomopathogenic nematode</name>
    <dbReference type="NCBI Taxonomy" id="34508"/>
    <lineage>
        <taxon>Eukaryota</taxon>
        <taxon>Metazoa</taxon>
        <taxon>Ecdysozoa</taxon>
        <taxon>Nematoda</taxon>
        <taxon>Chromadorea</taxon>
        <taxon>Rhabditida</taxon>
        <taxon>Tylenchina</taxon>
        <taxon>Panagrolaimomorpha</taxon>
        <taxon>Strongyloidoidea</taxon>
        <taxon>Steinernematidae</taxon>
        <taxon>Steinernema</taxon>
    </lineage>
</organism>
<dbReference type="OrthoDB" id="10669977at2759"/>
<feature type="compositionally biased region" description="Basic and acidic residues" evidence="1">
    <location>
        <begin position="614"/>
        <end position="625"/>
    </location>
</feature>
<feature type="region of interest" description="Disordered" evidence="1">
    <location>
        <begin position="705"/>
        <end position="744"/>
    </location>
</feature>
<accession>A0A4U5LR05</accession>
<reference evidence="2 3" key="2">
    <citation type="journal article" date="2019" name="G3 (Bethesda)">
        <title>Hybrid Assembly of the Genome of the Entomopathogenic Nematode Steinernema carpocapsae Identifies the X-Chromosome.</title>
        <authorList>
            <person name="Serra L."/>
            <person name="Macchietto M."/>
            <person name="Macias-Munoz A."/>
            <person name="McGill C.J."/>
            <person name="Rodriguez I.M."/>
            <person name="Rodriguez B."/>
            <person name="Murad R."/>
            <person name="Mortazavi A."/>
        </authorList>
    </citation>
    <scope>NUCLEOTIDE SEQUENCE [LARGE SCALE GENOMIC DNA]</scope>
    <source>
        <strain evidence="2 3">ALL</strain>
    </source>
</reference>
<dbReference type="AlphaFoldDB" id="A0A4U5LR05"/>
<gene>
    <name evidence="2" type="ORF">L596_029852</name>
</gene>
<evidence type="ECO:0000313" key="2">
    <source>
        <dbReference type="EMBL" id="TKR58404.1"/>
    </source>
</evidence>
<feature type="compositionally biased region" description="Polar residues" evidence="1">
    <location>
        <begin position="490"/>
        <end position="504"/>
    </location>
</feature>
<feature type="compositionally biased region" description="Basic and acidic residues" evidence="1">
    <location>
        <begin position="439"/>
        <end position="450"/>
    </location>
</feature>
<feature type="region of interest" description="Disordered" evidence="1">
    <location>
        <begin position="29"/>
        <end position="64"/>
    </location>
</feature>
<feature type="region of interest" description="Disordered" evidence="1">
    <location>
        <begin position="602"/>
        <end position="625"/>
    </location>
</feature>
<feature type="compositionally biased region" description="Basic and acidic residues" evidence="1">
    <location>
        <begin position="351"/>
        <end position="373"/>
    </location>
</feature>
<feature type="compositionally biased region" description="Polar residues" evidence="1">
    <location>
        <begin position="29"/>
        <end position="52"/>
    </location>
</feature>
<protein>
    <submittedName>
        <fullName evidence="2">Uncharacterized protein</fullName>
    </submittedName>
</protein>
<dbReference type="EMBL" id="AZBU02000013">
    <property type="protein sequence ID" value="TKR58404.1"/>
    <property type="molecule type" value="Genomic_DNA"/>
</dbReference>
<feature type="compositionally biased region" description="Polar residues" evidence="1">
    <location>
        <begin position="782"/>
        <end position="797"/>
    </location>
</feature>
<evidence type="ECO:0000313" key="3">
    <source>
        <dbReference type="Proteomes" id="UP000298663"/>
    </source>
</evidence>
<proteinExistence type="predicted"/>
<reference evidence="2 3" key="1">
    <citation type="journal article" date="2015" name="Genome Biol.">
        <title>Comparative genomics of Steinernema reveals deeply conserved gene regulatory networks.</title>
        <authorList>
            <person name="Dillman A.R."/>
            <person name="Macchietto M."/>
            <person name="Porter C.F."/>
            <person name="Rogers A."/>
            <person name="Williams B."/>
            <person name="Antoshechkin I."/>
            <person name="Lee M.M."/>
            <person name="Goodwin Z."/>
            <person name="Lu X."/>
            <person name="Lewis E.E."/>
            <person name="Goodrich-Blair H."/>
            <person name="Stock S.P."/>
            <person name="Adams B.J."/>
            <person name="Sternberg P.W."/>
            <person name="Mortazavi A."/>
        </authorList>
    </citation>
    <scope>NUCLEOTIDE SEQUENCE [LARGE SCALE GENOMIC DNA]</scope>
    <source>
        <strain evidence="2 3">ALL</strain>
    </source>
</reference>
<feature type="compositionally biased region" description="Low complexity" evidence="1">
    <location>
        <begin position="715"/>
        <end position="729"/>
    </location>
</feature>
<dbReference type="Proteomes" id="UP000298663">
    <property type="component" value="Unassembled WGS sequence"/>
</dbReference>
<evidence type="ECO:0000256" key="1">
    <source>
        <dbReference type="SAM" id="MobiDB-lite"/>
    </source>
</evidence>
<feature type="compositionally biased region" description="Low complexity" evidence="1">
    <location>
        <begin position="474"/>
        <end position="483"/>
    </location>
</feature>
<feature type="compositionally biased region" description="Acidic residues" evidence="1">
    <location>
        <begin position="320"/>
        <end position="336"/>
    </location>
</feature>
<name>A0A4U5LR05_STECR</name>
<keyword evidence="3" id="KW-1185">Reference proteome</keyword>
<feature type="region of interest" description="Disordered" evidence="1">
    <location>
        <begin position="320"/>
        <end position="517"/>
    </location>
</feature>
<feature type="region of interest" description="Disordered" evidence="1">
    <location>
        <begin position="767"/>
        <end position="863"/>
    </location>
</feature>
<feature type="compositionally biased region" description="Basic and acidic residues" evidence="1">
    <location>
        <begin position="388"/>
        <end position="426"/>
    </location>
</feature>
<sequence length="915" mass="103952">MSHEALQQYASRHDRIRVFNQALARPSNTPYRRSFLSPRTTCSTRPRSGTPSDKTESRDFFKQPSSCLGSAHSDMRRQISLREACPYVVVQRSARVPLEFVLLRKNDVFDAPRILRTDRDRTVWYQNKKKVPNVHSAVLRLDWGDIVYVREYCLDEDDSEHYFVNEKTEIETECVAVDVTIYFLKRTNVPRKVEAIDDYKGTITIEGGFEFDKTRSTRLTLNKLKPGDRADADYFVIPKTFWVSRGNRFGFPSKVDAPRDLKKHARQVGVSYRCWSRIYFHKDGFKRSKFGMGRKEKSRDPDDDDRNLVDIHLLLDQDDLVEVDEADEASDDDESRSDEVSSACTDEDDSEHSQASESRDKENRGERSRSYDRYRHHRRSRSPMSSPDNRRRPESHRSRSRDRYDRRESPEGRRHRSRDCYERRDYSPMPSTSRSKPNRTSEDRRQERPRQSRLPATFSELQRRRRDSEENQKSKSSVSSISEASKDVNHSPSLESTDSSFQDSRPTRKTLLPTPNKHVAVDDIQKELMAVRSNDSNRQETSTTLTSDPVVMNVLQALLGHSSCPTTPKINQTEALHAMLTESGFNIHGPPLESPKELFQKTPSKPKMTLQDPRTAKKVSEAPKEASMEHLIPWLADPAPVKDMHKHSLPEQANRAPATAIRKLSVPEAVTESEKMAKRKRRFYSDTPTESSKVAQHKRICFDIVPPSTAPEEGSQPFPFPSNSVSVSQASFPPSQFAPVAPNHNENPVHVELANELNTVFSKIQTAKRTKKFDVPPMSAPLPTSQTAVSTFSTASKPVSEPVPARSTAHRASKPISQPEEDVQKSPDSTVPELPPQKSSNHPETQSPPYEEPPVEPSKKPGEATYDLLAKVLPQLSAYKSITLTKVGSTVVNGVEHAKWAINTVLDTNDLEKAS</sequence>